<evidence type="ECO:0000256" key="1">
    <source>
        <dbReference type="ARBA" id="ARBA00004141"/>
    </source>
</evidence>
<dbReference type="OrthoDB" id="10029527at2759"/>
<sequence>MSTWRDTLWRFWPWKKRQGENQCLLKDNENKSCRLDQYAIIIENVLIWENPFVSATCVLFVNLLFWTIFSLERKFYFLLSLILWPVLFYDFWNEYLFPYLKVRWTAVARIGEWYNQHCSAQSVTEYGRYYVQMRAYFVNFYSWLVNFRKDYPGLFCIWMFVFFVCLAALGQAIPGLLMAYIVSMVILVGPGIAIHLLPSSFVQRVTTIHQYLVPTGSGGNDSEVEEYLLEPSKETLAVLSQATDLSESSAEGGIDEGLEALLPENDNNHTVNGDSSSHVSYFDLDLDVSKMPSHDQESLEGSLDAPEEFELSPYEVDGVINSEHLRKRNPVPSSQKDRRQSVEKEQGSRRSSADDDSGIKFENMHFEGGESSEEEEIKNFTEGLSLERVPQEDRSGLGSEMAGRMGNLLGELLVRTGAVAAMARGMGNMGGLVPSTQGSTNRRRDRGDEDLDSDEDFEMISEEDLS</sequence>
<keyword evidence="4 6" id="KW-0472">Membrane</keyword>
<dbReference type="PANTHER" id="PTHR20952:SF4">
    <property type="entry name" value="RETICULOPHAGY REGULATOR 2"/>
    <property type="match status" value="1"/>
</dbReference>
<evidence type="ECO:0000259" key="7">
    <source>
        <dbReference type="Pfam" id="PF24456"/>
    </source>
</evidence>
<dbReference type="EMBL" id="KZ308515">
    <property type="protein sequence ID" value="KAG8230827.1"/>
    <property type="molecule type" value="Genomic_DNA"/>
</dbReference>
<dbReference type="GO" id="GO:0005783">
    <property type="term" value="C:endoplasmic reticulum"/>
    <property type="evidence" value="ECO:0007669"/>
    <property type="project" value="UniProtKB-ARBA"/>
</dbReference>
<comment type="subcellular location">
    <subcellularLocation>
        <location evidence="1">Membrane</location>
        <topology evidence="1">Multi-pass membrane protein</topology>
    </subcellularLocation>
</comment>
<reference evidence="8" key="1">
    <citation type="submission" date="2013-04" db="EMBL/GenBank/DDBJ databases">
        <authorList>
            <person name="Qu J."/>
            <person name="Murali S.C."/>
            <person name="Bandaranaike D."/>
            <person name="Bellair M."/>
            <person name="Blankenburg K."/>
            <person name="Chao H."/>
            <person name="Dinh H."/>
            <person name="Doddapaneni H."/>
            <person name="Downs B."/>
            <person name="Dugan-Rocha S."/>
            <person name="Elkadiri S."/>
            <person name="Gnanaolivu R.D."/>
            <person name="Hernandez B."/>
            <person name="Javaid M."/>
            <person name="Jayaseelan J.C."/>
            <person name="Lee S."/>
            <person name="Li M."/>
            <person name="Ming W."/>
            <person name="Munidasa M."/>
            <person name="Muniz J."/>
            <person name="Nguyen L."/>
            <person name="Ongeri F."/>
            <person name="Osuji N."/>
            <person name="Pu L.-L."/>
            <person name="Puazo M."/>
            <person name="Qu C."/>
            <person name="Quiroz J."/>
            <person name="Raj R."/>
            <person name="Weissenberger G."/>
            <person name="Xin Y."/>
            <person name="Zou X."/>
            <person name="Han Y."/>
            <person name="Richards S."/>
            <person name="Worley K."/>
            <person name="Muzny D."/>
            <person name="Gibbs R."/>
        </authorList>
    </citation>
    <scope>NUCLEOTIDE SEQUENCE</scope>
    <source>
        <strain evidence="8">Sampled in the wild</strain>
    </source>
</reference>
<feature type="region of interest" description="Disordered" evidence="5">
    <location>
        <begin position="426"/>
        <end position="466"/>
    </location>
</feature>
<feature type="transmembrane region" description="Helical" evidence="6">
    <location>
        <begin position="151"/>
        <end position="169"/>
    </location>
</feature>
<evidence type="ECO:0000256" key="5">
    <source>
        <dbReference type="SAM" id="MobiDB-lite"/>
    </source>
</evidence>
<feature type="transmembrane region" description="Helical" evidence="6">
    <location>
        <begin position="52"/>
        <end position="69"/>
    </location>
</feature>
<evidence type="ECO:0000256" key="6">
    <source>
        <dbReference type="SAM" id="Phobius"/>
    </source>
</evidence>
<keyword evidence="2 6" id="KW-0812">Transmembrane</keyword>
<name>A0A8K0P2P2_LADFU</name>
<dbReference type="GO" id="GO:0016020">
    <property type="term" value="C:membrane"/>
    <property type="evidence" value="ECO:0007669"/>
    <property type="project" value="UniProtKB-SubCell"/>
</dbReference>
<dbReference type="Pfam" id="PF24456">
    <property type="entry name" value="RHD_RETREG1-3"/>
    <property type="match status" value="1"/>
</dbReference>
<feature type="domain" description="RETREG1-3/ARL6IP-like N-terminal reticulon-homology" evidence="7">
    <location>
        <begin position="40"/>
        <end position="207"/>
    </location>
</feature>
<dbReference type="InterPro" id="IPR057282">
    <property type="entry name" value="RETREG1-3-like_RHD"/>
</dbReference>
<feature type="transmembrane region" description="Helical" evidence="6">
    <location>
        <begin position="176"/>
        <end position="197"/>
    </location>
</feature>
<dbReference type="AlphaFoldDB" id="A0A8K0P2P2"/>
<evidence type="ECO:0000256" key="3">
    <source>
        <dbReference type="ARBA" id="ARBA00022989"/>
    </source>
</evidence>
<evidence type="ECO:0000256" key="2">
    <source>
        <dbReference type="ARBA" id="ARBA00022692"/>
    </source>
</evidence>
<gene>
    <name evidence="8" type="ORF">J437_LFUL010224</name>
</gene>
<keyword evidence="9" id="KW-1185">Reference proteome</keyword>
<organism evidence="8 9">
    <name type="scientific">Ladona fulva</name>
    <name type="common">Scarce chaser dragonfly</name>
    <name type="synonym">Libellula fulva</name>
    <dbReference type="NCBI Taxonomy" id="123851"/>
    <lineage>
        <taxon>Eukaryota</taxon>
        <taxon>Metazoa</taxon>
        <taxon>Ecdysozoa</taxon>
        <taxon>Arthropoda</taxon>
        <taxon>Hexapoda</taxon>
        <taxon>Insecta</taxon>
        <taxon>Pterygota</taxon>
        <taxon>Palaeoptera</taxon>
        <taxon>Odonata</taxon>
        <taxon>Epiprocta</taxon>
        <taxon>Anisoptera</taxon>
        <taxon>Libelluloidea</taxon>
        <taxon>Libellulidae</taxon>
        <taxon>Ladona</taxon>
    </lineage>
</organism>
<dbReference type="PANTHER" id="PTHR20952">
    <property type="entry name" value="ADP-RIBOSYLATION-LIKE FACTOR 6-INTERACTING PROTEIN"/>
    <property type="match status" value="1"/>
</dbReference>
<proteinExistence type="predicted"/>
<reference evidence="8" key="2">
    <citation type="submission" date="2017-10" db="EMBL/GenBank/DDBJ databases">
        <title>Ladona fulva Genome sequencing and assembly.</title>
        <authorList>
            <person name="Murali S."/>
            <person name="Richards S."/>
            <person name="Bandaranaike D."/>
            <person name="Bellair M."/>
            <person name="Blankenburg K."/>
            <person name="Chao H."/>
            <person name="Dinh H."/>
            <person name="Doddapaneni H."/>
            <person name="Dugan-Rocha S."/>
            <person name="Elkadiri S."/>
            <person name="Gnanaolivu R."/>
            <person name="Hernandez B."/>
            <person name="Skinner E."/>
            <person name="Javaid M."/>
            <person name="Lee S."/>
            <person name="Li M."/>
            <person name="Ming W."/>
            <person name="Munidasa M."/>
            <person name="Muniz J."/>
            <person name="Nguyen L."/>
            <person name="Hughes D."/>
            <person name="Osuji N."/>
            <person name="Pu L.-L."/>
            <person name="Puazo M."/>
            <person name="Qu C."/>
            <person name="Quiroz J."/>
            <person name="Raj R."/>
            <person name="Weissenberger G."/>
            <person name="Xin Y."/>
            <person name="Zou X."/>
            <person name="Han Y."/>
            <person name="Worley K."/>
            <person name="Muzny D."/>
            <person name="Gibbs R."/>
        </authorList>
    </citation>
    <scope>NUCLEOTIDE SEQUENCE</scope>
    <source>
        <strain evidence="8">Sampled in the wild</strain>
    </source>
</reference>
<accession>A0A8K0P2P2</accession>
<evidence type="ECO:0000256" key="4">
    <source>
        <dbReference type="ARBA" id="ARBA00023136"/>
    </source>
</evidence>
<dbReference type="Proteomes" id="UP000792457">
    <property type="component" value="Unassembled WGS sequence"/>
</dbReference>
<feature type="compositionally biased region" description="Basic and acidic residues" evidence="5">
    <location>
        <begin position="335"/>
        <end position="368"/>
    </location>
</feature>
<feature type="transmembrane region" description="Helical" evidence="6">
    <location>
        <begin position="76"/>
        <end position="92"/>
    </location>
</feature>
<evidence type="ECO:0000313" key="8">
    <source>
        <dbReference type="EMBL" id="KAG8230827.1"/>
    </source>
</evidence>
<dbReference type="InterPro" id="IPR052114">
    <property type="entry name" value="ER_autophagy_membrane_reg"/>
</dbReference>
<comment type="caution">
    <text evidence="8">The sequence shown here is derived from an EMBL/GenBank/DDBJ whole genome shotgun (WGS) entry which is preliminary data.</text>
</comment>
<evidence type="ECO:0000313" key="9">
    <source>
        <dbReference type="Proteomes" id="UP000792457"/>
    </source>
</evidence>
<keyword evidence="3 6" id="KW-1133">Transmembrane helix</keyword>
<feature type="region of interest" description="Disordered" evidence="5">
    <location>
        <begin position="320"/>
        <end position="400"/>
    </location>
</feature>
<feature type="compositionally biased region" description="Acidic residues" evidence="5">
    <location>
        <begin position="448"/>
        <end position="466"/>
    </location>
</feature>
<protein>
    <recommendedName>
        <fullName evidence="7">RETREG1-3/ARL6IP-like N-terminal reticulon-homology domain-containing protein</fullName>
    </recommendedName>
</protein>